<evidence type="ECO:0000313" key="1">
    <source>
        <dbReference type="EMBL" id="CAG9945145.1"/>
    </source>
</evidence>
<dbReference type="EMBL" id="CADEHS020000008">
    <property type="protein sequence ID" value="CAG9945145.1"/>
    <property type="molecule type" value="Genomic_DNA"/>
</dbReference>
<reference evidence="1" key="1">
    <citation type="submission" date="2020-04" db="EMBL/GenBank/DDBJ databases">
        <authorList>
            <person name="Broberg M."/>
        </authorList>
    </citation>
    <scope>NUCLEOTIDE SEQUENCE</scope>
</reference>
<dbReference type="Proteomes" id="UP000836387">
    <property type="component" value="Unassembled WGS sequence"/>
</dbReference>
<sequence>MAAQEKRVLGSDFAGEVAQVGKDLVGFDDPRAKIGVRVSGFVQGASSVNDRPGAFAEYVAIDYDLTWNIPDKVSFEEAASVSLGAVTAAQGVFERLQLPSPFSETGVSEQRSTREDEPISVFIYGASSSVGLYAAQLVRLSGKTSGRKIRLIVRKAAGGEGAQYAIDAISQGSTVEETDSVIKSGGKFAIFRAPAAGNFDIAKLKTKPIFGAVWEALGVEVQYHGGVTIPANTKARAFGAALYKYLGSGVESGQIKLYPNPIRVMPGGLEKIPSDGFALLSGSFKPVKQDQKDTTGHLGPISGEKIIYVVS</sequence>
<name>A0ACA9TW06_BIOOC</name>
<gene>
    <name evidence="1" type="ORF">CRV2_00011238</name>
</gene>
<comment type="caution">
    <text evidence="1">The sequence shown here is derived from an EMBL/GenBank/DDBJ whole genome shotgun (WGS) entry which is preliminary data.</text>
</comment>
<feature type="non-terminal residue" evidence="1">
    <location>
        <position position="311"/>
    </location>
</feature>
<evidence type="ECO:0000313" key="2">
    <source>
        <dbReference type="Proteomes" id="UP000836387"/>
    </source>
</evidence>
<reference evidence="1" key="2">
    <citation type="submission" date="2021-10" db="EMBL/GenBank/DDBJ databases">
        <authorList>
            <person name="Piombo E."/>
        </authorList>
    </citation>
    <scope>NUCLEOTIDE SEQUENCE</scope>
</reference>
<protein>
    <submittedName>
        <fullName evidence="1">Uncharacterized protein</fullName>
    </submittedName>
</protein>
<organism evidence="1 2">
    <name type="scientific">Clonostachys rosea f. rosea IK726</name>
    <dbReference type="NCBI Taxonomy" id="1349383"/>
    <lineage>
        <taxon>Eukaryota</taxon>
        <taxon>Fungi</taxon>
        <taxon>Dikarya</taxon>
        <taxon>Ascomycota</taxon>
        <taxon>Pezizomycotina</taxon>
        <taxon>Sordariomycetes</taxon>
        <taxon>Hypocreomycetidae</taxon>
        <taxon>Hypocreales</taxon>
        <taxon>Bionectriaceae</taxon>
        <taxon>Clonostachys</taxon>
    </lineage>
</organism>
<accession>A0ACA9TW06</accession>
<keyword evidence="2" id="KW-1185">Reference proteome</keyword>
<proteinExistence type="predicted"/>